<dbReference type="InterPro" id="IPR007231">
    <property type="entry name" value="Nucleoporin_int_Nup93/Nic96"/>
</dbReference>
<keyword evidence="5" id="KW-0509">mRNA transport</keyword>
<evidence type="ECO:0000256" key="1">
    <source>
        <dbReference type="ARBA" id="ARBA00004567"/>
    </source>
</evidence>
<proteinExistence type="inferred from homology"/>
<dbReference type="Pfam" id="PF04097">
    <property type="entry name" value="Nic96"/>
    <property type="match status" value="1"/>
</dbReference>
<keyword evidence="5" id="KW-0472">Membrane</keyword>
<evidence type="ECO:0000256" key="4">
    <source>
        <dbReference type="ARBA" id="ARBA00023242"/>
    </source>
</evidence>
<evidence type="ECO:0000313" key="7">
    <source>
        <dbReference type="Proteomes" id="UP001431783"/>
    </source>
</evidence>
<name>A0AAW1TQ01_9CUCU</name>
<dbReference type="GO" id="GO:0006606">
    <property type="term" value="P:protein import into nucleus"/>
    <property type="evidence" value="ECO:0007669"/>
    <property type="project" value="TreeGrafter"/>
</dbReference>
<accession>A0AAW1TQ01</accession>
<gene>
    <name evidence="6" type="ORF">WA026_020267</name>
</gene>
<protein>
    <recommendedName>
        <fullName evidence="5">Nuclear pore protein</fullName>
    </recommendedName>
</protein>
<keyword evidence="4 5" id="KW-0539">Nucleus</keyword>
<evidence type="ECO:0000313" key="6">
    <source>
        <dbReference type="EMBL" id="KAK9872914.1"/>
    </source>
</evidence>
<comment type="subcellular location">
    <subcellularLocation>
        <location evidence="1 5">Nucleus</location>
        <location evidence="1 5">Nuclear pore complex</location>
    </subcellularLocation>
</comment>
<reference evidence="6 7" key="1">
    <citation type="submission" date="2023-03" db="EMBL/GenBank/DDBJ databases">
        <title>Genome insight into feeding habits of ladybird beetles.</title>
        <authorList>
            <person name="Li H.-S."/>
            <person name="Huang Y.-H."/>
            <person name="Pang H."/>
        </authorList>
    </citation>
    <scope>NUCLEOTIDE SEQUENCE [LARGE SCALE GENOMIC DNA]</scope>
    <source>
        <strain evidence="6">SYSU_2023b</strain>
        <tissue evidence="6">Whole body</tissue>
    </source>
</reference>
<dbReference type="Proteomes" id="UP001431783">
    <property type="component" value="Unassembled WGS sequence"/>
</dbReference>
<dbReference type="PANTHER" id="PTHR11225">
    <property type="entry name" value="NUCLEAR PORE COMPLEX PROTEIN NUP93 NUCLEOPORIN NUP93 DEAD EYE PROTEIN"/>
    <property type="match status" value="1"/>
</dbReference>
<comment type="similarity">
    <text evidence="2 5">Belongs to the nucleoporin interacting component (NIC) family.</text>
</comment>
<evidence type="ECO:0000256" key="2">
    <source>
        <dbReference type="ARBA" id="ARBA00010186"/>
    </source>
</evidence>
<organism evidence="6 7">
    <name type="scientific">Henosepilachna vigintioctopunctata</name>
    <dbReference type="NCBI Taxonomy" id="420089"/>
    <lineage>
        <taxon>Eukaryota</taxon>
        <taxon>Metazoa</taxon>
        <taxon>Ecdysozoa</taxon>
        <taxon>Arthropoda</taxon>
        <taxon>Hexapoda</taxon>
        <taxon>Insecta</taxon>
        <taxon>Pterygota</taxon>
        <taxon>Neoptera</taxon>
        <taxon>Endopterygota</taxon>
        <taxon>Coleoptera</taxon>
        <taxon>Polyphaga</taxon>
        <taxon>Cucujiformia</taxon>
        <taxon>Coccinelloidea</taxon>
        <taxon>Coccinellidae</taxon>
        <taxon>Epilachninae</taxon>
        <taxon>Epilachnini</taxon>
        <taxon>Henosepilachna</taxon>
    </lineage>
</organism>
<dbReference type="GO" id="GO:0005643">
    <property type="term" value="C:nuclear pore"/>
    <property type="evidence" value="ECO:0007669"/>
    <property type="project" value="UniProtKB-SubCell"/>
</dbReference>
<keyword evidence="3 5" id="KW-0906">Nuclear pore complex</keyword>
<evidence type="ECO:0000256" key="5">
    <source>
        <dbReference type="RuleBase" id="RU364035"/>
    </source>
</evidence>
<keyword evidence="7" id="KW-1185">Reference proteome</keyword>
<evidence type="ECO:0000256" key="3">
    <source>
        <dbReference type="ARBA" id="ARBA00023132"/>
    </source>
</evidence>
<dbReference type="GO" id="GO:0016973">
    <property type="term" value="P:poly(A)+ mRNA export from nucleus"/>
    <property type="evidence" value="ECO:0007669"/>
    <property type="project" value="TreeGrafter"/>
</dbReference>
<keyword evidence="5" id="KW-0811">Translocation</keyword>
<dbReference type="AlphaFoldDB" id="A0AAW1TQ01"/>
<sequence>MSDFSELLQEAEKLTTNLEGTTELPKVERSLRQVLEASNELYSRVAQTGAKDIQANLLLGSKGVDLPKIVQKLESISTKRTFEPIEPVEDLDLGSLLENEVRNCILSVVESGYNSCLKSVYENAWEHQLGEWKQEKRKILNSMIAPSGSFLELGNNKSIFMEPAAPTAAFLGTSETLYATKIIDYNNNMAKNTRQDLVSIFTKISQDFKDAKVKDMWEMIKYMIDLPPFPQSDDPIKTRYSKHVINALVARGKKYLEDRYKTYMNNIINENLSVALRGGIPGTYHMVRSFVGIRLQGEYFGLNDGTVEERPIWPMVYYCLRAGDLNAAIHCLRKHNSNFSEIINILEAKVNNVSSADYAKLEASVRFAYRRTIRNETDPFKRIIWAVLGCCDIVDEHSEVARTADDYLWLKLSLVRTDYDKEDHIKYEELQRTILEDYGESHYDAYNQPHLYFQVLLLTGQFEAALEFLARIERYKVHSVHMAIALKELYMLGGPFDPSAPLISIDPMDPKPARRLNIARLILIYVKKFEMICLHEALHYFYILRNLNDSDGVSLFKICTKDLALETKCYEQILGKVQTNGIRSKSLIDQFSSSNITAENIAEITADALCKKGLFEDAIELYDVANKQEMSLNLLCSLLSQVVQMPPQAGSLRNRLQQKSYEFGERYNREGYKCDTTVVLSFLKLKDLLTFFDHYHAKQYNLALKVLGEIQLIPLQSHEFDERVKGFDTLSIEVCKVIPDVVLATMNILFAQYQKFKGNEYMPSKHKNEATENQLVYLRQQAKILTNFTGMLPYRMPGDTNSRLVQMEILMH</sequence>
<comment type="caution">
    <text evidence="6">The sequence shown here is derived from an EMBL/GenBank/DDBJ whole genome shotgun (WGS) entry which is preliminary data.</text>
</comment>
<dbReference type="PANTHER" id="PTHR11225:SF4">
    <property type="entry name" value="NUCLEAR PORE COMPLEX PROTEIN NUP93"/>
    <property type="match status" value="1"/>
</dbReference>
<keyword evidence="5" id="KW-0813">Transport</keyword>
<dbReference type="GO" id="GO:0017056">
    <property type="term" value="F:structural constituent of nuclear pore"/>
    <property type="evidence" value="ECO:0007669"/>
    <property type="project" value="InterPro"/>
</dbReference>
<keyword evidence="5" id="KW-0653">Protein transport</keyword>
<dbReference type="EMBL" id="JARQZJ010000014">
    <property type="protein sequence ID" value="KAK9872914.1"/>
    <property type="molecule type" value="Genomic_DNA"/>
</dbReference>